<dbReference type="OrthoDB" id="282461at2"/>
<keyword evidence="1" id="KW-0732">Signal</keyword>
<feature type="chain" id="PRO_5021781472" evidence="1">
    <location>
        <begin position="24"/>
        <end position="199"/>
    </location>
</feature>
<accession>A0A517XL57</accession>
<evidence type="ECO:0000313" key="2">
    <source>
        <dbReference type="EMBL" id="QDU18243.1"/>
    </source>
</evidence>
<evidence type="ECO:0000313" key="3">
    <source>
        <dbReference type="Proteomes" id="UP000319576"/>
    </source>
</evidence>
<dbReference type="AlphaFoldDB" id="A0A517XL57"/>
<dbReference type="KEGG" id="uli:ETAA1_01260"/>
<protein>
    <submittedName>
        <fullName evidence="2">Uncharacterized protein</fullName>
    </submittedName>
</protein>
<dbReference type="RefSeq" id="WP_145233383.1">
    <property type="nucleotide sequence ID" value="NZ_CP036273.1"/>
</dbReference>
<sequence precursor="true">MQRMLRTAAATAVLVVLVGSAGGQGPAAPDLFPTKVGAKWTYKINDQDVTVTVSGTEKVGDKDGFKFDTAVGGQVKQTEVYYVAADGVYRAKVGDKKVEPAVRILALPAKKDAAWDIDSKVGSEGLKGKFKVTDEKAKVKVAGADVEAVLVEAVDFDVAATKIAIKQWFAPGKGVVKVEYTIQGTTTTMELKDYAEAKK</sequence>
<evidence type="ECO:0000256" key="1">
    <source>
        <dbReference type="SAM" id="SignalP"/>
    </source>
</evidence>
<gene>
    <name evidence="2" type="ORF">ETAA1_01260</name>
</gene>
<keyword evidence="3" id="KW-1185">Reference proteome</keyword>
<name>A0A517XL57_9BACT</name>
<reference evidence="2 3" key="1">
    <citation type="submission" date="2019-02" db="EMBL/GenBank/DDBJ databases">
        <title>Deep-cultivation of Planctomycetes and their phenomic and genomic characterization uncovers novel biology.</title>
        <authorList>
            <person name="Wiegand S."/>
            <person name="Jogler M."/>
            <person name="Boedeker C."/>
            <person name="Pinto D."/>
            <person name="Vollmers J."/>
            <person name="Rivas-Marin E."/>
            <person name="Kohn T."/>
            <person name="Peeters S.H."/>
            <person name="Heuer A."/>
            <person name="Rast P."/>
            <person name="Oberbeckmann S."/>
            <person name="Bunk B."/>
            <person name="Jeske O."/>
            <person name="Meyerdierks A."/>
            <person name="Storesund J.E."/>
            <person name="Kallscheuer N."/>
            <person name="Luecker S."/>
            <person name="Lage O.M."/>
            <person name="Pohl T."/>
            <person name="Merkel B.J."/>
            <person name="Hornburger P."/>
            <person name="Mueller R.-W."/>
            <person name="Bruemmer F."/>
            <person name="Labrenz M."/>
            <person name="Spormann A.M."/>
            <person name="Op den Camp H."/>
            <person name="Overmann J."/>
            <person name="Amann R."/>
            <person name="Jetten M.S.M."/>
            <person name="Mascher T."/>
            <person name="Medema M.H."/>
            <person name="Devos D.P."/>
            <person name="Kaster A.-K."/>
            <person name="Ovreas L."/>
            <person name="Rohde M."/>
            <person name="Galperin M.Y."/>
            <person name="Jogler C."/>
        </authorList>
    </citation>
    <scope>NUCLEOTIDE SEQUENCE [LARGE SCALE GENOMIC DNA]</scope>
    <source>
        <strain evidence="2 3">ETA_A1</strain>
    </source>
</reference>
<feature type="signal peptide" evidence="1">
    <location>
        <begin position="1"/>
        <end position="23"/>
    </location>
</feature>
<dbReference type="Proteomes" id="UP000319576">
    <property type="component" value="Chromosome"/>
</dbReference>
<organism evidence="2 3">
    <name type="scientific">Urbifossiella limnaea</name>
    <dbReference type="NCBI Taxonomy" id="2528023"/>
    <lineage>
        <taxon>Bacteria</taxon>
        <taxon>Pseudomonadati</taxon>
        <taxon>Planctomycetota</taxon>
        <taxon>Planctomycetia</taxon>
        <taxon>Gemmatales</taxon>
        <taxon>Gemmataceae</taxon>
        <taxon>Urbifossiella</taxon>
    </lineage>
</organism>
<dbReference type="EMBL" id="CP036273">
    <property type="protein sequence ID" value="QDU18243.1"/>
    <property type="molecule type" value="Genomic_DNA"/>
</dbReference>
<proteinExistence type="predicted"/>